<dbReference type="Proteomes" id="UP000699462">
    <property type="component" value="Unassembled WGS sequence"/>
</dbReference>
<dbReference type="EMBL" id="JTDF01002292">
    <property type="protein sequence ID" value="KAF8568967.1"/>
    <property type="molecule type" value="Genomic_DNA"/>
</dbReference>
<accession>A0A8T0DQC4</accession>
<sequence length="122" mass="13952">MQPNLVGQTVYLYGRLLLSVRTTANRASISRVKRKIYPRMYPITLVLANGASLQMRYYEPRHILQVKYLFTKRLSSSAYCHRVFLSTFSSITTSVLSPHSGYCLVVSFSAYATRYSDRGLVQ</sequence>
<dbReference type="Gene3D" id="6.20.130.20">
    <property type="entry name" value="Mitochondrial ribosomal protein L55"/>
    <property type="match status" value="1"/>
</dbReference>
<reference evidence="1 2" key="1">
    <citation type="submission" date="2019-07" db="EMBL/GenBank/DDBJ databases">
        <title>Annotation for the trematode Paragonimus westermani.</title>
        <authorList>
            <person name="Choi Y.-J."/>
        </authorList>
    </citation>
    <scope>NUCLEOTIDE SEQUENCE [LARGE SCALE GENOMIC DNA]</scope>
    <source>
        <strain evidence="1">180907_Pwestermani</strain>
    </source>
</reference>
<dbReference type="GO" id="GO:0005762">
    <property type="term" value="C:mitochondrial large ribosomal subunit"/>
    <property type="evidence" value="ECO:0007669"/>
    <property type="project" value="InterPro"/>
</dbReference>
<proteinExistence type="predicted"/>
<dbReference type="Pfam" id="PF09776">
    <property type="entry name" value="Mitoc_L55"/>
    <property type="match status" value="1"/>
</dbReference>
<dbReference type="OrthoDB" id="9986315at2759"/>
<dbReference type="GO" id="GO:0006412">
    <property type="term" value="P:translation"/>
    <property type="evidence" value="ECO:0007669"/>
    <property type="project" value="TreeGrafter"/>
</dbReference>
<protein>
    <recommendedName>
        <fullName evidence="3">Large subunit ribosomal protein L55</fullName>
    </recommendedName>
</protein>
<dbReference type="PANTHER" id="PTHR34095:SF1">
    <property type="entry name" value="LARGE RIBOSOMAL SUBUNIT PROTEIN ML55"/>
    <property type="match status" value="1"/>
</dbReference>
<evidence type="ECO:0000313" key="2">
    <source>
        <dbReference type="Proteomes" id="UP000699462"/>
    </source>
</evidence>
<dbReference type="InterPro" id="IPR044884">
    <property type="entry name" value="Ribosomal_mL55_sf"/>
</dbReference>
<name>A0A8T0DQC4_9TREM</name>
<keyword evidence="2" id="KW-1185">Reference proteome</keyword>
<dbReference type="AlphaFoldDB" id="A0A8T0DQC4"/>
<evidence type="ECO:0000313" key="1">
    <source>
        <dbReference type="EMBL" id="KAF8568967.1"/>
    </source>
</evidence>
<dbReference type="InterPro" id="IPR018615">
    <property type="entry name" value="Ribosomal_mL55"/>
</dbReference>
<comment type="caution">
    <text evidence="1">The sequence shown here is derived from an EMBL/GenBank/DDBJ whole genome shotgun (WGS) entry which is preliminary data.</text>
</comment>
<dbReference type="GO" id="GO:0003735">
    <property type="term" value="F:structural constituent of ribosome"/>
    <property type="evidence" value="ECO:0007669"/>
    <property type="project" value="InterPro"/>
</dbReference>
<dbReference type="PANTHER" id="PTHR34095">
    <property type="entry name" value="39S RIBOSOMAL PROTEIN L55, MITOCHONDRIAL"/>
    <property type="match status" value="1"/>
</dbReference>
<gene>
    <name evidence="1" type="ORF">P879_08553</name>
</gene>
<organism evidence="1 2">
    <name type="scientific">Paragonimus westermani</name>
    <dbReference type="NCBI Taxonomy" id="34504"/>
    <lineage>
        <taxon>Eukaryota</taxon>
        <taxon>Metazoa</taxon>
        <taxon>Spiralia</taxon>
        <taxon>Lophotrochozoa</taxon>
        <taxon>Platyhelminthes</taxon>
        <taxon>Trematoda</taxon>
        <taxon>Digenea</taxon>
        <taxon>Plagiorchiida</taxon>
        <taxon>Troglotremata</taxon>
        <taxon>Troglotrematidae</taxon>
        <taxon>Paragonimus</taxon>
    </lineage>
</organism>
<evidence type="ECO:0008006" key="3">
    <source>
        <dbReference type="Google" id="ProtNLM"/>
    </source>
</evidence>